<proteinExistence type="predicted"/>
<protein>
    <submittedName>
        <fullName evidence="2">Uncharacterized protein</fullName>
    </submittedName>
</protein>
<evidence type="ECO:0000313" key="2">
    <source>
        <dbReference type="EMBL" id="MBB6002405.1"/>
    </source>
</evidence>
<sequence>MKYFGYSILLIFFVSLFNACNNPLENVSIKIKDALTESAINLTYRNAVTSDTTLKPKNIKFTFLGEDAEGIVSSVGNNKINISREGLLGIAISPEYSKRPANIKVVAQLEGYLTDINQVTIQGKSNINRTIRIFNINNLPSGMSVDLKELNTKDIATQTVSLLTNGQKEKVSLVANSGTNVIDKSGTVLSGKFEMLLSHFENKAREFVPSNYTVYQAIGIDNKILPPFEFQSYGFFSFKIIDEKFEEANNLSKPCSVSIEINEDSYHTNGTRLKEGDTIPFWVYANNTWKMLDNPILKRNANGKLSITTSISSLSYYALGEMFPVCEKGPMLVVNSANKGLDIYHYSRLIEKSSGKNVGDLYLSLNNGARYSLTGRRKNTVYLQVFNYNNQYGGDLSKPIFQTEPFDLCEEKTIPVNIATPSPQPINVELIIECAKGQVVNNETVPAKVDIQFQPKGASANDWRDLMTLTRNQLKGSTYKLKYGSTYSIRASPNPAQGWLFYKRDTLINTYNYRFYIENKDYCK</sequence>
<comment type="caution">
    <text evidence="2">The sequence shown here is derived from an EMBL/GenBank/DDBJ whole genome shotgun (WGS) entry which is preliminary data.</text>
</comment>
<gene>
    <name evidence="2" type="ORF">HNP25_001057</name>
</gene>
<evidence type="ECO:0000256" key="1">
    <source>
        <dbReference type="SAM" id="SignalP"/>
    </source>
</evidence>
<dbReference type="AlphaFoldDB" id="A0A841EGY0"/>
<keyword evidence="1" id="KW-0732">Signal</keyword>
<accession>A0A841EGY0</accession>
<dbReference type="RefSeq" id="WP_184131332.1">
    <property type="nucleotide sequence ID" value="NZ_JACHKT010000005.1"/>
</dbReference>
<organism evidence="2 3">
    <name type="scientific">Arcicella rosea</name>
    <dbReference type="NCBI Taxonomy" id="502909"/>
    <lineage>
        <taxon>Bacteria</taxon>
        <taxon>Pseudomonadati</taxon>
        <taxon>Bacteroidota</taxon>
        <taxon>Cytophagia</taxon>
        <taxon>Cytophagales</taxon>
        <taxon>Flectobacillaceae</taxon>
        <taxon>Arcicella</taxon>
    </lineage>
</organism>
<dbReference type="EMBL" id="JACHKT010000005">
    <property type="protein sequence ID" value="MBB6002405.1"/>
    <property type="molecule type" value="Genomic_DNA"/>
</dbReference>
<evidence type="ECO:0000313" key="3">
    <source>
        <dbReference type="Proteomes" id="UP000524404"/>
    </source>
</evidence>
<reference evidence="2 3" key="1">
    <citation type="submission" date="2020-08" db="EMBL/GenBank/DDBJ databases">
        <title>Functional genomics of gut bacteria from endangered species of beetles.</title>
        <authorList>
            <person name="Carlos-Shanley C."/>
        </authorList>
    </citation>
    <scope>NUCLEOTIDE SEQUENCE [LARGE SCALE GENOMIC DNA]</scope>
    <source>
        <strain evidence="2 3">S00070</strain>
    </source>
</reference>
<keyword evidence="3" id="KW-1185">Reference proteome</keyword>
<feature type="signal peptide" evidence="1">
    <location>
        <begin position="1"/>
        <end position="19"/>
    </location>
</feature>
<feature type="chain" id="PRO_5032560254" evidence="1">
    <location>
        <begin position="20"/>
        <end position="524"/>
    </location>
</feature>
<name>A0A841EGY0_9BACT</name>
<dbReference type="Proteomes" id="UP000524404">
    <property type="component" value="Unassembled WGS sequence"/>
</dbReference>